<evidence type="ECO:0000313" key="3">
    <source>
        <dbReference type="Proteomes" id="UP001596500"/>
    </source>
</evidence>
<dbReference type="EMBL" id="JBHTBW010000081">
    <property type="protein sequence ID" value="MFC7443167.1"/>
    <property type="molecule type" value="Genomic_DNA"/>
</dbReference>
<organism evidence="2 3">
    <name type="scientific">Laceyella putida</name>
    <dbReference type="NCBI Taxonomy" id="110101"/>
    <lineage>
        <taxon>Bacteria</taxon>
        <taxon>Bacillati</taxon>
        <taxon>Bacillota</taxon>
        <taxon>Bacilli</taxon>
        <taxon>Bacillales</taxon>
        <taxon>Thermoactinomycetaceae</taxon>
        <taxon>Laceyella</taxon>
    </lineage>
</organism>
<name>A0ABW2RQ78_9BACL</name>
<proteinExistence type="predicted"/>
<feature type="transmembrane region" description="Helical" evidence="1">
    <location>
        <begin position="37"/>
        <end position="70"/>
    </location>
</feature>
<feature type="transmembrane region" description="Helical" evidence="1">
    <location>
        <begin position="82"/>
        <end position="105"/>
    </location>
</feature>
<keyword evidence="3" id="KW-1185">Reference proteome</keyword>
<feature type="transmembrane region" description="Helical" evidence="1">
    <location>
        <begin position="144"/>
        <end position="163"/>
    </location>
</feature>
<comment type="caution">
    <text evidence="2">The sequence shown here is derived from an EMBL/GenBank/DDBJ whole genome shotgun (WGS) entry which is preliminary data.</text>
</comment>
<dbReference type="Proteomes" id="UP001596500">
    <property type="component" value="Unassembled WGS sequence"/>
</dbReference>
<feature type="transmembrane region" description="Helical" evidence="1">
    <location>
        <begin position="117"/>
        <end position="138"/>
    </location>
</feature>
<dbReference type="RefSeq" id="WP_379867494.1">
    <property type="nucleotide sequence ID" value="NZ_JBHTBW010000081.1"/>
</dbReference>
<sequence length="169" mass="18964">MIFCGTILIAITVLFGFFYWLLHWINKEDHEKIPTWITYIVTAFTVLSAMAVLSLPATFIFFLLWLVSYLSPDTLGATSLSYLFSLSIFTSLGLFFYSVFAEGFFTGLTKHLGLPYLAAKVPEAIITGVLLVYLSALIHPKIEISFNIAIMIGVINALLSYFLDLKIKD</sequence>
<protein>
    <submittedName>
        <fullName evidence="2">Uncharacterized protein</fullName>
    </submittedName>
</protein>
<feature type="transmembrane region" description="Helical" evidence="1">
    <location>
        <begin position="6"/>
        <end position="25"/>
    </location>
</feature>
<keyword evidence="1" id="KW-0472">Membrane</keyword>
<evidence type="ECO:0000256" key="1">
    <source>
        <dbReference type="SAM" id="Phobius"/>
    </source>
</evidence>
<accession>A0ABW2RQ78</accession>
<reference evidence="3" key="1">
    <citation type="journal article" date="2019" name="Int. J. Syst. Evol. Microbiol.">
        <title>The Global Catalogue of Microorganisms (GCM) 10K type strain sequencing project: providing services to taxonomists for standard genome sequencing and annotation.</title>
        <authorList>
            <consortium name="The Broad Institute Genomics Platform"/>
            <consortium name="The Broad Institute Genome Sequencing Center for Infectious Disease"/>
            <person name="Wu L."/>
            <person name="Ma J."/>
        </authorList>
    </citation>
    <scope>NUCLEOTIDE SEQUENCE [LARGE SCALE GENOMIC DNA]</scope>
    <source>
        <strain evidence="3">CGMCC 1.12942</strain>
    </source>
</reference>
<keyword evidence="1" id="KW-0812">Transmembrane</keyword>
<keyword evidence="1" id="KW-1133">Transmembrane helix</keyword>
<evidence type="ECO:0000313" key="2">
    <source>
        <dbReference type="EMBL" id="MFC7443167.1"/>
    </source>
</evidence>
<gene>
    <name evidence="2" type="ORF">ACFQNG_19050</name>
</gene>